<evidence type="ECO:0000256" key="3">
    <source>
        <dbReference type="ARBA" id="ARBA00022806"/>
    </source>
</evidence>
<dbReference type="CDD" id="cd18793">
    <property type="entry name" value="SF2_C_SNF"/>
    <property type="match status" value="1"/>
</dbReference>
<dbReference type="SMART" id="SM00487">
    <property type="entry name" value="DEXDc"/>
    <property type="match status" value="1"/>
</dbReference>
<evidence type="ECO:0000259" key="7">
    <source>
        <dbReference type="PROSITE" id="PS51194"/>
    </source>
</evidence>
<keyword evidence="9" id="KW-1185">Reference proteome</keyword>
<sequence length="1171" mass="131613">MLVLEKVVAGSKIRGVAGPAVVEVVRVQWIGSDALNLVYRGADGPAEVLLYRDSEPGLELVQASRAFSFDGDGEAFRVASEAQRIRLAHLFDPYLAVHSSRIEPLPHQITAVYGEMLPRQPLRFLLADDPGAGKTIMAGLFIKELIIRGDLERCLIIAPGSLVEQWQDELKEKFDLTFDIVSREQIEASVTGNPFIERNHLIMRLDMAARSDALQAKLQAAPEFDLVICDEAHRMAASLFGNEVKYTKRYKLGQLVGGRARHFLLMSATPHNGNDADFQLFMGLLDADRFEGRPREGARKVDVSDLMRRLTKEELRKFDGSPLFPERKASTIQYQLSDLEAQLYAAVTQYVRNEMRNLNDLGDDKRRNNVGFALQILQRRLASSPAAIYRSLHRRRERLEARLAEERIIVRGGRLQKQEQFPSVLDDDEDQDLDEAGGAELEDAEQQIADRATAAQTIPELEAELVVLRELERLADQLRKSGQDAKWRQLGEILDKPPMVDEATGLRRKLLIFTEPRDTLEYLADKIRQRIGKSEAVVVIHGGVPRDVRKANIVAFNDDPEVRVLVANDAAGEGVNLQRGAHLMVNYDLPWNPNRLEQRFGRIHRIGQTEVCHLWNLVSADTREGEVYGRLLEKLERAREALGGRDSVYDVLGELFEGKPLRELLMEAVLYGDDPKHKQKLFTAVDGVVDTEKIETLIRERKLTSEGLDPRTVTEIREKMERAAARRLQPHYIRAFFERAFVRLGGQIRRRETGRYEIARVPGRLRDRDRFAGGVVPIAERYERVCFDKGYRDTHKPQAAIITPGHGLLDVTIAVTLEEAGDVLKRGAILVDEANEDGRGPRVLVTLEHAIRDGRPGRNGQPSIASRRMQFVMLDEHGNAQDAGPAPYLDFRPLQSGEIDAARQLLEADWLRDDIEKKAMHFAIAHLVPEHLRETRERRLAEVDRVEGEVRARLKREINFWDGRAEELALKEQAGKGGRLNSGNARAYAQTLTERLDRRLRQLVEERDIQALPPQVKGAAFIVPIGLLRPRTAQPPDGFAEDALARAEVERLAMQAVFAAERALGREPIDVSAAKVGYDIESRDAVTGHLLFIEVKGRIEGGDTITVTTNEMIVALNAEEHFVLAIVPITAEGVANQPIYVRKPFDSAPAQDVCATIFHLDKLMSRGTAPC</sequence>
<feature type="domain" description="Helicase ATP-binding" evidence="6">
    <location>
        <begin position="115"/>
        <end position="288"/>
    </location>
</feature>
<dbReference type="PANTHER" id="PTHR45766">
    <property type="entry name" value="DNA ANNEALING HELICASE AND ENDONUCLEASE ZRANB3 FAMILY MEMBER"/>
    <property type="match status" value="1"/>
</dbReference>
<dbReference type="PROSITE" id="PS51192">
    <property type="entry name" value="HELICASE_ATP_BIND_1"/>
    <property type="match status" value="1"/>
</dbReference>
<dbReference type="Proteomes" id="UP001431010">
    <property type="component" value="Chromosome"/>
</dbReference>
<dbReference type="SMART" id="SM00490">
    <property type="entry name" value="HELICc"/>
    <property type="match status" value="1"/>
</dbReference>
<dbReference type="Gene3D" id="3.40.50.300">
    <property type="entry name" value="P-loop containing nucleotide triphosphate hydrolases"/>
    <property type="match status" value="1"/>
</dbReference>
<gene>
    <name evidence="8" type="ORF">LQG66_18135</name>
</gene>
<dbReference type="InterPro" id="IPR038718">
    <property type="entry name" value="SNF2-like_sf"/>
</dbReference>
<keyword evidence="1" id="KW-0547">Nucleotide-binding</keyword>
<evidence type="ECO:0000313" key="9">
    <source>
        <dbReference type="Proteomes" id="UP001431010"/>
    </source>
</evidence>
<dbReference type="PROSITE" id="PS51194">
    <property type="entry name" value="HELICASE_CTER"/>
    <property type="match status" value="1"/>
</dbReference>
<protein>
    <submittedName>
        <fullName evidence="8">DUF3883 domain-containing protein</fullName>
    </submittedName>
</protein>
<dbReference type="InterPro" id="IPR006935">
    <property type="entry name" value="Helicase/UvrB_N"/>
</dbReference>
<dbReference type="InterPro" id="IPR057342">
    <property type="entry name" value="DEXDc_RapA"/>
</dbReference>
<dbReference type="InterPro" id="IPR001650">
    <property type="entry name" value="Helicase_C-like"/>
</dbReference>
<dbReference type="RefSeq" id="WP_231327538.1">
    <property type="nucleotide sequence ID" value="NZ_CP088156.1"/>
</dbReference>
<evidence type="ECO:0000259" key="6">
    <source>
        <dbReference type="PROSITE" id="PS51192"/>
    </source>
</evidence>
<evidence type="ECO:0000256" key="5">
    <source>
        <dbReference type="SAM" id="Coils"/>
    </source>
</evidence>
<dbReference type="Pfam" id="PF00271">
    <property type="entry name" value="Helicase_C"/>
    <property type="match status" value="1"/>
</dbReference>
<feature type="domain" description="Helicase C-terminal" evidence="7">
    <location>
        <begin position="498"/>
        <end position="656"/>
    </location>
</feature>
<evidence type="ECO:0000256" key="2">
    <source>
        <dbReference type="ARBA" id="ARBA00022801"/>
    </source>
</evidence>
<dbReference type="InterPro" id="IPR014001">
    <property type="entry name" value="Helicase_ATP-bd"/>
</dbReference>
<feature type="coiled-coil region" evidence="5">
    <location>
        <begin position="461"/>
        <end position="488"/>
    </location>
</feature>
<dbReference type="InterPro" id="IPR027417">
    <property type="entry name" value="P-loop_NTPase"/>
</dbReference>
<proteinExistence type="predicted"/>
<keyword evidence="5" id="KW-0175">Coiled coil</keyword>
<dbReference type="SUPFAM" id="SSF52540">
    <property type="entry name" value="P-loop containing nucleoside triphosphate hydrolases"/>
    <property type="match status" value="2"/>
</dbReference>
<evidence type="ECO:0000313" key="8">
    <source>
        <dbReference type="EMBL" id="UFZ08089.1"/>
    </source>
</evidence>
<keyword evidence="3" id="KW-0347">Helicase</keyword>
<dbReference type="Gene3D" id="3.40.50.10810">
    <property type="entry name" value="Tandem AAA-ATPase domain"/>
    <property type="match status" value="1"/>
</dbReference>
<keyword evidence="2" id="KW-0378">Hydrolase</keyword>
<dbReference type="InterPro" id="IPR024975">
    <property type="entry name" value="NOV_C"/>
</dbReference>
<dbReference type="EMBL" id="CP088156">
    <property type="protein sequence ID" value="UFZ08089.1"/>
    <property type="molecule type" value="Genomic_DNA"/>
</dbReference>
<accession>A0ABY3RLD5</accession>
<keyword evidence="4" id="KW-0067">ATP-binding</keyword>
<reference evidence="8" key="1">
    <citation type="journal article" date="2024" name="Antonie Van Leeuwenhoek">
        <title>Bradyrhizobium ontarionense sp. nov., a novel bacterial symbiont isolated from Aeschynomene indica (Indian jointvetch), harbours photosynthesis, nitrogen fixation and nitrous oxide (N2O) reductase genes.</title>
        <authorList>
            <person name="Bromfield E.S.P."/>
            <person name="Cloutier S."/>
        </authorList>
    </citation>
    <scope>NUCLEOTIDE SEQUENCE</scope>
    <source>
        <strain evidence="8">A19</strain>
    </source>
</reference>
<dbReference type="PANTHER" id="PTHR45766:SF6">
    <property type="entry name" value="SWI_SNF-RELATED MATRIX-ASSOCIATED ACTIN-DEPENDENT REGULATOR OF CHROMATIN SUBFAMILY A-LIKE PROTEIN 1"/>
    <property type="match status" value="1"/>
</dbReference>
<dbReference type="CDD" id="cd18011">
    <property type="entry name" value="DEXDc_RapA"/>
    <property type="match status" value="1"/>
</dbReference>
<name>A0ABY3RLD5_9BRAD</name>
<organism evidence="8 9">
    <name type="scientific">Bradyrhizobium ontarionense</name>
    <dbReference type="NCBI Taxonomy" id="2898149"/>
    <lineage>
        <taxon>Bacteria</taxon>
        <taxon>Pseudomonadati</taxon>
        <taxon>Pseudomonadota</taxon>
        <taxon>Alphaproteobacteria</taxon>
        <taxon>Hyphomicrobiales</taxon>
        <taxon>Nitrobacteraceae</taxon>
        <taxon>Bradyrhizobium</taxon>
    </lineage>
</organism>
<evidence type="ECO:0000256" key="4">
    <source>
        <dbReference type="ARBA" id="ARBA00022840"/>
    </source>
</evidence>
<dbReference type="Pfam" id="PF04851">
    <property type="entry name" value="ResIII"/>
    <property type="match status" value="1"/>
</dbReference>
<dbReference type="InterPro" id="IPR049730">
    <property type="entry name" value="SNF2/RAD54-like_C"/>
</dbReference>
<evidence type="ECO:0000256" key="1">
    <source>
        <dbReference type="ARBA" id="ARBA00022741"/>
    </source>
</evidence>
<dbReference type="Pfam" id="PF13020">
    <property type="entry name" value="NOV_C"/>
    <property type="match status" value="1"/>
</dbReference>